<dbReference type="Proteomes" id="UP001165063">
    <property type="component" value="Unassembled WGS sequence"/>
</dbReference>
<dbReference type="PANTHER" id="PTHR37331:SF1">
    <property type="entry name" value="YALI0F11671P"/>
    <property type="match status" value="1"/>
</dbReference>
<sequence length="83" mass="9604">MTYQIDALNYPLSYMAIADLRAPINYMNQRADLEDTFGFVHVDQFGEIVDGTYEINETYRLCGYEGIIKLSDFMCEEVCKVID</sequence>
<protein>
    <submittedName>
        <fullName evidence="1">Unnamed protein product</fullName>
    </submittedName>
</protein>
<evidence type="ECO:0000313" key="1">
    <source>
        <dbReference type="EMBL" id="GME68527.1"/>
    </source>
</evidence>
<reference evidence="1" key="1">
    <citation type="submission" date="2023-04" db="EMBL/GenBank/DDBJ databases">
        <title>Ambrosiozyma monospora NBRC 1965.</title>
        <authorList>
            <person name="Ichikawa N."/>
            <person name="Sato H."/>
            <person name="Tonouchi N."/>
        </authorList>
    </citation>
    <scope>NUCLEOTIDE SEQUENCE</scope>
    <source>
        <strain evidence="1">NBRC 1965</strain>
    </source>
</reference>
<dbReference type="PANTHER" id="PTHR37331">
    <property type="entry name" value="YALI0F11671P"/>
    <property type="match status" value="1"/>
</dbReference>
<dbReference type="EMBL" id="BSXU01009256">
    <property type="protein sequence ID" value="GME68527.1"/>
    <property type="molecule type" value="Genomic_DNA"/>
</dbReference>
<keyword evidence="2" id="KW-1185">Reference proteome</keyword>
<comment type="caution">
    <text evidence="1">The sequence shown here is derived from an EMBL/GenBank/DDBJ whole genome shotgun (WGS) entry which is preliminary data.</text>
</comment>
<evidence type="ECO:0000313" key="2">
    <source>
        <dbReference type="Proteomes" id="UP001165063"/>
    </source>
</evidence>
<name>A0A9W6W8P9_AMBMO</name>
<dbReference type="AlphaFoldDB" id="A0A9W6W8P9"/>
<gene>
    <name evidence="1" type="ORF">Amon01_000904200</name>
</gene>
<dbReference type="OrthoDB" id="5397701at2759"/>
<proteinExistence type="predicted"/>
<organism evidence="1 2">
    <name type="scientific">Ambrosiozyma monospora</name>
    <name type="common">Yeast</name>
    <name type="synonym">Endomycopsis monosporus</name>
    <dbReference type="NCBI Taxonomy" id="43982"/>
    <lineage>
        <taxon>Eukaryota</taxon>
        <taxon>Fungi</taxon>
        <taxon>Dikarya</taxon>
        <taxon>Ascomycota</taxon>
        <taxon>Saccharomycotina</taxon>
        <taxon>Pichiomycetes</taxon>
        <taxon>Pichiales</taxon>
        <taxon>Pichiaceae</taxon>
        <taxon>Ambrosiozyma</taxon>
    </lineage>
</organism>
<accession>A0A9W6W8P9</accession>